<reference evidence="1 2" key="2">
    <citation type="journal article" date="2022" name="Mol. Ecol. Resour.">
        <title>The genomes of chicory, endive, great burdock and yacon provide insights into Asteraceae paleo-polyploidization history and plant inulin production.</title>
        <authorList>
            <person name="Fan W."/>
            <person name="Wang S."/>
            <person name="Wang H."/>
            <person name="Wang A."/>
            <person name="Jiang F."/>
            <person name="Liu H."/>
            <person name="Zhao H."/>
            <person name="Xu D."/>
            <person name="Zhang Y."/>
        </authorList>
    </citation>
    <scope>NUCLEOTIDE SEQUENCE [LARGE SCALE GENOMIC DNA]</scope>
    <source>
        <strain evidence="2">cv. Yunnan</strain>
        <tissue evidence="1">Leaves</tissue>
    </source>
</reference>
<evidence type="ECO:0000313" key="1">
    <source>
        <dbReference type="EMBL" id="KAI3827040.1"/>
    </source>
</evidence>
<gene>
    <name evidence="1" type="ORF">L1987_01102</name>
</gene>
<keyword evidence="2" id="KW-1185">Reference proteome</keyword>
<protein>
    <submittedName>
        <fullName evidence="1">Uncharacterized protein</fullName>
    </submittedName>
</protein>
<organism evidence="1 2">
    <name type="scientific">Smallanthus sonchifolius</name>
    <dbReference type="NCBI Taxonomy" id="185202"/>
    <lineage>
        <taxon>Eukaryota</taxon>
        <taxon>Viridiplantae</taxon>
        <taxon>Streptophyta</taxon>
        <taxon>Embryophyta</taxon>
        <taxon>Tracheophyta</taxon>
        <taxon>Spermatophyta</taxon>
        <taxon>Magnoliopsida</taxon>
        <taxon>eudicotyledons</taxon>
        <taxon>Gunneridae</taxon>
        <taxon>Pentapetalae</taxon>
        <taxon>asterids</taxon>
        <taxon>campanulids</taxon>
        <taxon>Asterales</taxon>
        <taxon>Asteraceae</taxon>
        <taxon>Asteroideae</taxon>
        <taxon>Heliantheae alliance</taxon>
        <taxon>Millerieae</taxon>
        <taxon>Smallanthus</taxon>
    </lineage>
</organism>
<dbReference type="Proteomes" id="UP001056120">
    <property type="component" value="Linkage Group LG01"/>
</dbReference>
<reference evidence="2" key="1">
    <citation type="journal article" date="2022" name="Mol. Ecol. Resour.">
        <title>The genomes of chicory, endive, great burdock and yacon provide insights into Asteraceae palaeo-polyploidization history and plant inulin production.</title>
        <authorList>
            <person name="Fan W."/>
            <person name="Wang S."/>
            <person name="Wang H."/>
            <person name="Wang A."/>
            <person name="Jiang F."/>
            <person name="Liu H."/>
            <person name="Zhao H."/>
            <person name="Xu D."/>
            <person name="Zhang Y."/>
        </authorList>
    </citation>
    <scope>NUCLEOTIDE SEQUENCE [LARGE SCALE GENOMIC DNA]</scope>
    <source>
        <strain evidence="2">cv. Yunnan</strain>
    </source>
</reference>
<accession>A0ACB9K3Z9</accession>
<comment type="caution">
    <text evidence="1">The sequence shown here is derived from an EMBL/GenBank/DDBJ whole genome shotgun (WGS) entry which is preliminary data.</text>
</comment>
<name>A0ACB9K3Z9_9ASTR</name>
<sequence>MGEGAGVLVMESLEHAMKRDAPIIAEFLGGAINCDAYHITNPRPDAIGITSCIQSCLLNAGVSVEEVNYINAHATSTPAGDLAEITALKKVFKKISGIKMNATKSMIGHQLAAAGAISNSFGFGGHNSVVAFSAFKP</sequence>
<dbReference type="EMBL" id="CM042018">
    <property type="protein sequence ID" value="KAI3827040.1"/>
    <property type="molecule type" value="Genomic_DNA"/>
</dbReference>
<evidence type="ECO:0000313" key="2">
    <source>
        <dbReference type="Proteomes" id="UP001056120"/>
    </source>
</evidence>
<proteinExistence type="predicted"/>